<dbReference type="PANTHER" id="PTHR40278">
    <property type="entry name" value="DNA UTILIZATION PROTEIN HOFN"/>
    <property type="match status" value="1"/>
</dbReference>
<protein>
    <submittedName>
        <fullName evidence="2">PilN domain-containing protein</fullName>
    </submittedName>
</protein>
<reference evidence="2" key="1">
    <citation type="submission" date="2021-01" db="EMBL/GenBank/DDBJ databases">
        <title>Microvirga sp.</title>
        <authorList>
            <person name="Kim M.K."/>
        </authorList>
    </citation>
    <scope>NUCLEOTIDE SEQUENCE</scope>
    <source>
        <strain evidence="2">5420S-16</strain>
    </source>
</reference>
<dbReference type="Pfam" id="PF05137">
    <property type="entry name" value="PilN"/>
    <property type="match status" value="1"/>
</dbReference>
<evidence type="ECO:0000256" key="1">
    <source>
        <dbReference type="SAM" id="Phobius"/>
    </source>
</evidence>
<sequence length="364" mass="39498">MSGPRQVTVGAGSLADMWLQEWRTLSDTVRLGSPASRRTTQLVIHTDEDHVMVTLRAPGGEDIPVDRCPLSAWSRERLSLAVQSASSRVRGGKVVMVLSCAQAVTGSLFVPHQARSQAGNIIRDHLRRKLPVPLEELVLGHEIRAAAPGKLELAYLAVPKRQVENVLARLFLRPSDIGALQAPAGLNVRPVTVPYGVNSGRAKAWIRRGGLLGVVALMVLVAAFGVQAWRQNHVLSDLDGQVITATGQARASTERLKAVYSLESDLEQLAEVGAAPGVVVIWEELARLLPDTSYLTAFDMKGNEIHAEGLSASTSDLIQRLENSQHLHAVSLTGPVVFEREHGKERFTLRALMRTRRFPAGEGG</sequence>
<evidence type="ECO:0000313" key="3">
    <source>
        <dbReference type="Proteomes" id="UP000605848"/>
    </source>
</evidence>
<gene>
    <name evidence="2" type="ORF">JKG68_20150</name>
</gene>
<comment type="caution">
    <text evidence="2">The sequence shown here is derived from an EMBL/GenBank/DDBJ whole genome shotgun (WGS) entry which is preliminary data.</text>
</comment>
<keyword evidence="1" id="KW-1133">Transmembrane helix</keyword>
<keyword evidence="1" id="KW-0472">Membrane</keyword>
<evidence type="ECO:0000313" key="2">
    <source>
        <dbReference type="EMBL" id="MBL0406275.1"/>
    </source>
</evidence>
<feature type="transmembrane region" description="Helical" evidence="1">
    <location>
        <begin position="209"/>
        <end position="229"/>
    </location>
</feature>
<dbReference type="InterPro" id="IPR007813">
    <property type="entry name" value="PilN"/>
</dbReference>
<dbReference type="AlphaFoldDB" id="A0A937D3D4"/>
<dbReference type="PANTHER" id="PTHR40278:SF1">
    <property type="entry name" value="DNA UTILIZATION PROTEIN HOFN"/>
    <property type="match status" value="1"/>
</dbReference>
<dbReference type="InterPro" id="IPR052534">
    <property type="entry name" value="Extracell_DNA_Util/SecSys_Comp"/>
</dbReference>
<organism evidence="2 3">
    <name type="scientific">Microvirga aerilata</name>
    <dbReference type="NCBI Taxonomy" id="670292"/>
    <lineage>
        <taxon>Bacteria</taxon>
        <taxon>Pseudomonadati</taxon>
        <taxon>Pseudomonadota</taxon>
        <taxon>Alphaproteobacteria</taxon>
        <taxon>Hyphomicrobiales</taxon>
        <taxon>Methylobacteriaceae</taxon>
        <taxon>Microvirga</taxon>
    </lineage>
</organism>
<name>A0A937D3D4_9HYPH</name>
<keyword evidence="3" id="KW-1185">Reference proteome</keyword>
<dbReference type="RefSeq" id="WP_202063095.1">
    <property type="nucleotide sequence ID" value="NZ_JAEQMY010000037.1"/>
</dbReference>
<dbReference type="EMBL" id="JAEQMY010000037">
    <property type="protein sequence ID" value="MBL0406275.1"/>
    <property type="molecule type" value="Genomic_DNA"/>
</dbReference>
<accession>A0A937D3D4</accession>
<dbReference type="Proteomes" id="UP000605848">
    <property type="component" value="Unassembled WGS sequence"/>
</dbReference>
<keyword evidence="1" id="KW-0812">Transmembrane</keyword>
<proteinExistence type="predicted"/>